<feature type="transmembrane region" description="Helical" evidence="6">
    <location>
        <begin position="295"/>
        <end position="314"/>
    </location>
</feature>
<name>C5LUE6_PERM5</name>
<dbReference type="RefSeq" id="XP_002766962.1">
    <property type="nucleotide sequence ID" value="XM_002766916.1"/>
</dbReference>
<dbReference type="Proteomes" id="UP000007800">
    <property type="component" value="Unassembled WGS sequence"/>
</dbReference>
<dbReference type="OMA" id="EMTEIDN"/>
<protein>
    <submittedName>
        <fullName evidence="7">Integral membrane protein, putative</fullName>
    </submittedName>
</protein>
<dbReference type="OrthoDB" id="262547at2759"/>
<dbReference type="GeneID" id="9051519"/>
<feature type="transmembrane region" description="Helical" evidence="6">
    <location>
        <begin position="232"/>
        <end position="254"/>
    </location>
</feature>
<feature type="transmembrane region" description="Helical" evidence="6">
    <location>
        <begin position="166"/>
        <end position="183"/>
    </location>
</feature>
<feature type="region of interest" description="Disordered" evidence="5">
    <location>
        <begin position="131"/>
        <end position="159"/>
    </location>
</feature>
<dbReference type="PANTHER" id="PTHR11040">
    <property type="entry name" value="ZINC/IRON TRANSPORTER"/>
    <property type="match status" value="1"/>
</dbReference>
<evidence type="ECO:0000313" key="7">
    <source>
        <dbReference type="EMBL" id="EEQ99679.1"/>
    </source>
</evidence>
<evidence type="ECO:0000256" key="3">
    <source>
        <dbReference type="ARBA" id="ARBA00022989"/>
    </source>
</evidence>
<keyword evidence="2 6" id="KW-0812">Transmembrane</keyword>
<dbReference type="EMBL" id="GG685476">
    <property type="protein sequence ID" value="EEQ99680.1"/>
    <property type="molecule type" value="Genomic_DNA"/>
</dbReference>
<keyword evidence="3 6" id="KW-1133">Transmembrane helix</keyword>
<feature type="transmembrane region" description="Helical" evidence="6">
    <location>
        <begin position="261"/>
        <end position="283"/>
    </location>
</feature>
<feature type="transmembrane region" description="Helical" evidence="6">
    <location>
        <begin position="38"/>
        <end position="57"/>
    </location>
</feature>
<feature type="compositionally biased region" description="Low complexity" evidence="5">
    <location>
        <begin position="139"/>
        <end position="149"/>
    </location>
</feature>
<dbReference type="GO" id="GO:0005385">
    <property type="term" value="F:zinc ion transmembrane transporter activity"/>
    <property type="evidence" value="ECO:0007669"/>
    <property type="project" value="TreeGrafter"/>
</dbReference>
<dbReference type="InterPro" id="IPR003689">
    <property type="entry name" value="ZIP"/>
</dbReference>
<keyword evidence="4 6" id="KW-0472">Membrane</keyword>
<evidence type="ECO:0000256" key="2">
    <source>
        <dbReference type="ARBA" id="ARBA00022692"/>
    </source>
</evidence>
<dbReference type="GO" id="GO:0016020">
    <property type="term" value="C:membrane"/>
    <property type="evidence" value="ECO:0007669"/>
    <property type="project" value="UniProtKB-SubCell"/>
</dbReference>
<dbReference type="AlphaFoldDB" id="C5LUE6"/>
<comment type="subcellular location">
    <subcellularLocation>
        <location evidence="1">Membrane</location>
        <topology evidence="1">Multi-pass membrane protein</topology>
    </subcellularLocation>
</comment>
<gene>
    <name evidence="7" type="ORF">Pmar_PMAR010943</name>
</gene>
<evidence type="ECO:0000256" key="6">
    <source>
        <dbReference type="SAM" id="Phobius"/>
    </source>
</evidence>
<sequence length="316" mass="32976">MIIDHPNVGLAIGLTSAAGLATVIGGGLACLCNPDNHALLAGCLAVAAGVMVFVSLVEIFPEATHLFNESGSFNADHAFMMTTLVYFIGNGLCLGADILVQVWVSHKERKARISLETEAATELESDNVKDETGAAGVWTPTTSTASASTRPVDSPREAPEIHSRSRLLATALFTAGAVALHNFPEGIVTFLATLEDPSVGASLAIAIAIHNIPEGIAVASPVLKATGSKKQALFWTLISALAEPLGGILAWLILGEMINDVTIAVMFALTAGIMAYIAIIKLQFSASYFDPTNRWAGGGFLLGTAIMATSLVLFRT</sequence>
<accession>C5LUE6</accession>
<evidence type="ECO:0000313" key="8">
    <source>
        <dbReference type="Proteomes" id="UP000007800"/>
    </source>
</evidence>
<dbReference type="EMBL" id="GG685476">
    <property type="protein sequence ID" value="EEQ99679.1"/>
    <property type="molecule type" value="Genomic_DNA"/>
</dbReference>
<dbReference type="PANTHER" id="PTHR11040:SF205">
    <property type="entry name" value="ZINC TRANSPORTER ZUPT"/>
    <property type="match status" value="1"/>
</dbReference>
<feature type="transmembrane region" description="Helical" evidence="6">
    <location>
        <begin position="12"/>
        <end position="31"/>
    </location>
</feature>
<keyword evidence="8" id="KW-1185">Reference proteome</keyword>
<feature type="transmembrane region" description="Helical" evidence="6">
    <location>
        <begin position="77"/>
        <end position="104"/>
    </location>
</feature>
<reference evidence="7 8" key="1">
    <citation type="submission" date="2008-07" db="EMBL/GenBank/DDBJ databases">
        <authorList>
            <person name="El-Sayed N."/>
            <person name="Caler E."/>
            <person name="Inman J."/>
            <person name="Amedeo P."/>
            <person name="Hass B."/>
            <person name="Wortman J."/>
        </authorList>
    </citation>
    <scope>NUCLEOTIDE SEQUENCE [LARGE SCALE GENOMIC DNA]</scope>
    <source>
        <strain evidence="7">ATCC 50983</strain>
        <strain evidence="8">ATCC 50983 / TXsc</strain>
    </source>
</reference>
<organism evidence="8">
    <name type="scientific">Perkinsus marinus (strain ATCC 50983 / TXsc)</name>
    <dbReference type="NCBI Taxonomy" id="423536"/>
    <lineage>
        <taxon>Eukaryota</taxon>
        <taxon>Sar</taxon>
        <taxon>Alveolata</taxon>
        <taxon>Perkinsozoa</taxon>
        <taxon>Perkinsea</taxon>
        <taxon>Perkinsida</taxon>
        <taxon>Perkinsidae</taxon>
        <taxon>Perkinsus</taxon>
    </lineage>
</organism>
<evidence type="ECO:0000256" key="5">
    <source>
        <dbReference type="SAM" id="MobiDB-lite"/>
    </source>
</evidence>
<dbReference type="RefSeq" id="XP_002766963.1">
    <property type="nucleotide sequence ID" value="XM_002766917.1"/>
</dbReference>
<dbReference type="Pfam" id="PF02535">
    <property type="entry name" value="Zip"/>
    <property type="match status" value="1"/>
</dbReference>
<proteinExistence type="predicted"/>
<evidence type="ECO:0000256" key="1">
    <source>
        <dbReference type="ARBA" id="ARBA00004141"/>
    </source>
</evidence>
<evidence type="ECO:0000256" key="4">
    <source>
        <dbReference type="ARBA" id="ARBA00023136"/>
    </source>
</evidence>